<evidence type="ECO:0000313" key="1">
    <source>
        <dbReference type="EMBL" id="GJE75083.1"/>
    </source>
</evidence>
<gene>
    <name evidence="1" type="ORF">BGCPKDLD_1661</name>
</gene>
<dbReference type="Proteomes" id="UP001055093">
    <property type="component" value="Unassembled WGS sequence"/>
</dbReference>
<organism evidence="1 2">
    <name type="scientific">Methylorubrum suomiense</name>
    <dbReference type="NCBI Taxonomy" id="144191"/>
    <lineage>
        <taxon>Bacteria</taxon>
        <taxon>Pseudomonadati</taxon>
        <taxon>Pseudomonadota</taxon>
        <taxon>Alphaproteobacteria</taxon>
        <taxon>Hyphomicrobiales</taxon>
        <taxon>Methylobacteriaceae</taxon>
        <taxon>Methylorubrum</taxon>
    </lineage>
</organism>
<proteinExistence type="predicted"/>
<protein>
    <submittedName>
        <fullName evidence="1">Uncharacterized protein</fullName>
    </submittedName>
</protein>
<accession>A0ABQ4UUL2</accession>
<dbReference type="RefSeq" id="WP_137827902.1">
    <property type="nucleotide sequence ID" value="NZ_BPRE01000004.1"/>
</dbReference>
<dbReference type="SUPFAM" id="SSF144064">
    <property type="entry name" value="Heme iron utilization protein-like"/>
    <property type="match status" value="1"/>
</dbReference>
<comment type="caution">
    <text evidence="1">The sequence shown here is derived from an EMBL/GenBank/DDBJ whole genome shotgun (WGS) entry which is preliminary data.</text>
</comment>
<sequence length="241" mass="25092">MNALTFERALVVGDPSAAIASVTRMGRVMLAVARHGITHERIGAVEMVQRVDHTLRLGGSAHDAVIDLSALKAILADRTPRMGSRVLPRLQALGHDGAILFALIALDGLAAFDGAADELAFDPSAAPTIVAAPQPVADASGEGPDPGGLALERAAAKPGIAQLRFVVPGVRQRWSGSIGSVLPAMGFLNVIQADFHLHLRAGAIGGWHSERRADAQVMQALDPSGAPLGLFLEHADVIDLD</sequence>
<evidence type="ECO:0000313" key="2">
    <source>
        <dbReference type="Proteomes" id="UP001055093"/>
    </source>
</evidence>
<keyword evidence="2" id="KW-1185">Reference proteome</keyword>
<reference evidence="1" key="2">
    <citation type="submission" date="2021-08" db="EMBL/GenBank/DDBJ databases">
        <authorList>
            <person name="Tani A."/>
            <person name="Ola A."/>
            <person name="Ogura Y."/>
            <person name="Katsura K."/>
            <person name="Hayashi T."/>
        </authorList>
    </citation>
    <scope>NUCLEOTIDE SEQUENCE</scope>
    <source>
        <strain evidence="1">DSM 14458</strain>
    </source>
</reference>
<reference evidence="1" key="1">
    <citation type="journal article" date="2021" name="Front. Microbiol.">
        <title>Comprehensive Comparative Genomics and Phenotyping of Methylobacterium Species.</title>
        <authorList>
            <person name="Alessa O."/>
            <person name="Ogura Y."/>
            <person name="Fujitani Y."/>
            <person name="Takami H."/>
            <person name="Hayashi T."/>
            <person name="Sahin N."/>
            <person name="Tani A."/>
        </authorList>
    </citation>
    <scope>NUCLEOTIDE SEQUENCE</scope>
    <source>
        <strain evidence="1">DSM 14458</strain>
    </source>
</reference>
<name>A0ABQ4UUL2_9HYPH</name>
<dbReference type="EMBL" id="BPRE01000004">
    <property type="protein sequence ID" value="GJE75083.1"/>
    <property type="molecule type" value="Genomic_DNA"/>
</dbReference>